<dbReference type="GO" id="GO:0032259">
    <property type="term" value="P:methylation"/>
    <property type="evidence" value="ECO:0007669"/>
    <property type="project" value="UniProtKB-KW"/>
</dbReference>
<dbReference type="Proteomes" id="UP001623852">
    <property type="component" value="Chromosome"/>
</dbReference>
<dbReference type="Gene3D" id="3.40.50.150">
    <property type="entry name" value="Vaccinia Virus protein VP39"/>
    <property type="match status" value="1"/>
</dbReference>
<dbReference type="Gene3D" id="3.90.120.10">
    <property type="entry name" value="DNA Methylase, subunit A, domain 2"/>
    <property type="match status" value="1"/>
</dbReference>
<dbReference type="InterPro" id="IPR050390">
    <property type="entry name" value="C5-Methyltransferase"/>
</dbReference>
<dbReference type="Pfam" id="PF00145">
    <property type="entry name" value="DNA_methylase"/>
    <property type="match status" value="2"/>
</dbReference>
<dbReference type="InterPro" id="IPR018117">
    <property type="entry name" value="C5_DNA_meth_AS"/>
</dbReference>
<dbReference type="GO" id="GO:0008168">
    <property type="term" value="F:methyltransferase activity"/>
    <property type="evidence" value="ECO:0007669"/>
    <property type="project" value="UniProtKB-KW"/>
</dbReference>
<sequence>MTHIELFAGCGGMSLGLEAAGFELFFANELSPMAGETFAYNILKEDLHSLSKQKKTASRSLWIKSNYISEDLENRLRENPFSTSKGKFSDLNKNTSLEEKLLIGNIDDLLDFFSQNPKIVKELKAKNIDLISGGPPCQSFSLAGRREKNNDKNLLPLSFAKFAGMVQPKTVLLENVKGITSPFTENKKKYYAWLEVSKAFVLEGFIPVCMMLNSKYFGVPQNRPRFILQAYRKDIFNKLIKFYPNNEILLTSKKFYDLVIENKENLENISEKEFKYYDIENHPNLFDGVILPKISHSNNNFINTSDAIEDLKNTFIKYKLNNTENKYVNFINNAFSKGVDNPIYIKNHEVRKHNFMVKSRFRFYQVIEQFQNGLKKGATDLLTGKDIPKELLNKLTAEFSKHKLLFIENGKEISKVPANIETIETLIKSIPTRKHSQRALRRSEPAPAQLTIPDDLCHYDQSEPRTLTVREMARFQSFPDWYEFRSKTTTGGDMRKFEVPQYTQVGNAVPPLLAKVIGETIQKHLKEIL</sequence>
<name>A0ABZ2UHX0_9FLAO</name>
<dbReference type="PANTHER" id="PTHR10629">
    <property type="entry name" value="CYTOSINE-SPECIFIC METHYLTRANSFERASE"/>
    <property type="match status" value="1"/>
</dbReference>
<dbReference type="RefSeq" id="WP_406845022.1">
    <property type="nucleotide sequence ID" value="NZ_CP150845.1"/>
</dbReference>
<evidence type="ECO:0000256" key="1">
    <source>
        <dbReference type="ARBA" id="ARBA00011975"/>
    </source>
</evidence>
<comment type="similarity">
    <text evidence="7">Belongs to the class I-like SAM-binding methyltransferase superfamily. C5-methyltransferase family.</text>
</comment>
<dbReference type="PANTHER" id="PTHR10629:SF52">
    <property type="entry name" value="DNA (CYTOSINE-5)-METHYLTRANSFERASE 1"/>
    <property type="match status" value="1"/>
</dbReference>
<dbReference type="EC" id="2.1.1.37" evidence="1"/>
<keyword evidence="2 7" id="KW-0489">Methyltransferase</keyword>
<reference evidence="8 9" key="1">
    <citation type="submission" date="2024-03" db="EMBL/GenBank/DDBJ databases">
        <title>Flavobacterium soyae.</title>
        <authorList>
            <person name="Zheng W."/>
        </authorList>
    </citation>
    <scope>NUCLEOTIDE SEQUENCE [LARGE SCALE GENOMIC DNA]</scope>
    <source>
        <strain evidence="8 9">55</strain>
    </source>
</reference>
<dbReference type="PROSITE" id="PS51679">
    <property type="entry name" value="SAM_MT_C5"/>
    <property type="match status" value="1"/>
</dbReference>
<dbReference type="PRINTS" id="PR00105">
    <property type="entry name" value="C5METTRFRASE"/>
</dbReference>
<evidence type="ECO:0000256" key="7">
    <source>
        <dbReference type="PROSITE-ProRule" id="PRU01016"/>
    </source>
</evidence>
<dbReference type="InterPro" id="IPR031303">
    <property type="entry name" value="C5_meth_CS"/>
</dbReference>
<dbReference type="PROSITE" id="PS00094">
    <property type="entry name" value="C5_MTASE_1"/>
    <property type="match status" value="1"/>
</dbReference>
<protein>
    <recommendedName>
        <fullName evidence="1">DNA (cytosine-5-)-methyltransferase</fullName>
        <ecNumber evidence="1">2.1.1.37</ecNumber>
    </recommendedName>
</protein>
<evidence type="ECO:0000256" key="6">
    <source>
        <dbReference type="ARBA" id="ARBA00047422"/>
    </source>
</evidence>
<keyword evidence="3 7" id="KW-0808">Transferase</keyword>
<evidence type="ECO:0000313" key="8">
    <source>
        <dbReference type="EMBL" id="WYZ21113.1"/>
    </source>
</evidence>
<evidence type="ECO:0000256" key="3">
    <source>
        <dbReference type="ARBA" id="ARBA00022679"/>
    </source>
</evidence>
<evidence type="ECO:0000313" key="9">
    <source>
        <dbReference type="Proteomes" id="UP001623852"/>
    </source>
</evidence>
<organism evidence="8 9">
    <name type="scientific">Flavobacterium soyae</name>
    <dbReference type="NCBI Taxonomy" id="2903098"/>
    <lineage>
        <taxon>Bacteria</taxon>
        <taxon>Pseudomonadati</taxon>
        <taxon>Bacteroidota</taxon>
        <taxon>Flavobacteriia</taxon>
        <taxon>Flavobacteriales</taxon>
        <taxon>Flavobacteriaceae</taxon>
        <taxon>Flavobacterium</taxon>
    </lineage>
</organism>
<dbReference type="SUPFAM" id="SSF53335">
    <property type="entry name" value="S-adenosyl-L-methionine-dependent methyltransferases"/>
    <property type="match status" value="1"/>
</dbReference>
<gene>
    <name evidence="8" type="ORF">AABD74_06525</name>
</gene>
<dbReference type="EMBL" id="CP150845">
    <property type="protein sequence ID" value="WYZ21113.1"/>
    <property type="molecule type" value="Genomic_DNA"/>
</dbReference>
<comment type="catalytic activity">
    <reaction evidence="6">
        <text>a 2'-deoxycytidine in DNA + S-adenosyl-L-methionine = a 5-methyl-2'-deoxycytidine in DNA + S-adenosyl-L-homocysteine + H(+)</text>
        <dbReference type="Rhea" id="RHEA:13681"/>
        <dbReference type="Rhea" id="RHEA-COMP:11369"/>
        <dbReference type="Rhea" id="RHEA-COMP:11370"/>
        <dbReference type="ChEBI" id="CHEBI:15378"/>
        <dbReference type="ChEBI" id="CHEBI:57856"/>
        <dbReference type="ChEBI" id="CHEBI:59789"/>
        <dbReference type="ChEBI" id="CHEBI:85452"/>
        <dbReference type="ChEBI" id="CHEBI:85454"/>
        <dbReference type="EC" id="2.1.1.37"/>
    </reaction>
</comment>
<evidence type="ECO:0000256" key="5">
    <source>
        <dbReference type="ARBA" id="ARBA00022747"/>
    </source>
</evidence>
<evidence type="ECO:0000256" key="4">
    <source>
        <dbReference type="ARBA" id="ARBA00022691"/>
    </source>
</evidence>
<keyword evidence="9" id="KW-1185">Reference proteome</keyword>
<keyword evidence="4 7" id="KW-0949">S-adenosyl-L-methionine</keyword>
<dbReference type="PROSITE" id="PS00095">
    <property type="entry name" value="C5_MTASE_2"/>
    <property type="match status" value="1"/>
</dbReference>
<proteinExistence type="inferred from homology"/>
<accession>A0ABZ2UHX0</accession>
<dbReference type="InterPro" id="IPR001525">
    <property type="entry name" value="C5_MeTfrase"/>
</dbReference>
<evidence type="ECO:0000256" key="2">
    <source>
        <dbReference type="ARBA" id="ARBA00022603"/>
    </source>
</evidence>
<feature type="active site" evidence="7">
    <location>
        <position position="137"/>
    </location>
</feature>
<dbReference type="InterPro" id="IPR029063">
    <property type="entry name" value="SAM-dependent_MTases_sf"/>
</dbReference>
<keyword evidence="5" id="KW-0680">Restriction system</keyword>